<gene>
    <name evidence="2" type="ORF">Q5P01_000842</name>
</gene>
<keyword evidence="3" id="KW-1185">Reference proteome</keyword>
<protein>
    <submittedName>
        <fullName evidence="2">Uncharacterized protein</fullName>
    </submittedName>
</protein>
<reference evidence="2" key="1">
    <citation type="submission" date="2023-07" db="EMBL/GenBank/DDBJ databases">
        <title>Chromosome-level Genome Assembly of Striped Snakehead (Channa striata).</title>
        <authorList>
            <person name="Liu H."/>
        </authorList>
    </citation>
    <scope>NUCLEOTIDE SEQUENCE</scope>
    <source>
        <strain evidence="2">Gz</strain>
        <tissue evidence="2">Muscle</tissue>
    </source>
</reference>
<comment type="caution">
    <text evidence="2">The sequence shown here is derived from an EMBL/GenBank/DDBJ whole genome shotgun (WGS) entry which is preliminary data.</text>
</comment>
<accession>A0AA88LM80</accession>
<feature type="compositionally biased region" description="Basic and acidic residues" evidence="1">
    <location>
        <begin position="75"/>
        <end position="95"/>
    </location>
</feature>
<name>A0AA88LM80_CHASR</name>
<feature type="region of interest" description="Disordered" evidence="1">
    <location>
        <begin position="46"/>
        <end position="138"/>
    </location>
</feature>
<dbReference type="AlphaFoldDB" id="A0AA88LM80"/>
<evidence type="ECO:0000313" key="3">
    <source>
        <dbReference type="Proteomes" id="UP001187415"/>
    </source>
</evidence>
<dbReference type="Proteomes" id="UP001187415">
    <property type="component" value="Unassembled WGS sequence"/>
</dbReference>
<sequence length="473" mass="53399">METAQGAASLWKRGLARPFQRFAADPDRAIEAAERYELAVAAGARAGEVGEDWRENGPGAQLSDANMSTDDEYQEESRGRNATRWERVSFKRGDSSESMSEGDEPSAGEEESDAEGWRSYQQPGSATRGGRGDSPPLLAECRSQRRWGNWREARGARRAPERRPWGPGRCLRCEAYDATASRAENYRRTLNSYTKTVSELMIGFKTVLERYPELRVETSDERLHYMVQAALGRNTLVREMVRLAARRGHVRAASDRGEEEEDVDAGSRGRGRSAIASVCEALNSCYTDGEALRLILERYVDLYVRYVEVWREMCTKITRDISAMEFAERTRDRPGVSHGEPWSEARAYARKRLLSGSIEDVRDRLDAASSRLWSWDSGMNDLYFDLRSDLAILETLIGVGEISVKSLLYDRSVLVSQLRKIILNENTLELRLSHARSKLAESDVFRRRAEAKSVEMRIADEPGALGFGDVRDT</sequence>
<dbReference type="EMBL" id="JAUPFM010000093">
    <property type="protein sequence ID" value="KAK2813473.1"/>
    <property type="molecule type" value="Genomic_DNA"/>
</dbReference>
<evidence type="ECO:0000256" key="1">
    <source>
        <dbReference type="SAM" id="MobiDB-lite"/>
    </source>
</evidence>
<evidence type="ECO:0000313" key="2">
    <source>
        <dbReference type="EMBL" id="KAK2813473.1"/>
    </source>
</evidence>
<feature type="compositionally biased region" description="Acidic residues" evidence="1">
    <location>
        <begin position="100"/>
        <end position="114"/>
    </location>
</feature>
<organism evidence="2 3">
    <name type="scientific">Channa striata</name>
    <name type="common">Snakehead murrel</name>
    <name type="synonym">Ophicephalus striatus</name>
    <dbReference type="NCBI Taxonomy" id="64152"/>
    <lineage>
        <taxon>Eukaryota</taxon>
        <taxon>Metazoa</taxon>
        <taxon>Chordata</taxon>
        <taxon>Craniata</taxon>
        <taxon>Vertebrata</taxon>
        <taxon>Euteleostomi</taxon>
        <taxon>Actinopterygii</taxon>
        <taxon>Neopterygii</taxon>
        <taxon>Teleostei</taxon>
        <taxon>Neoteleostei</taxon>
        <taxon>Acanthomorphata</taxon>
        <taxon>Anabantaria</taxon>
        <taxon>Anabantiformes</taxon>
        <taxon>Channoidei</taxon>
        <taxon>Channidae</taxon>
        <taxon>Channa</taxon>
    </lineage>
</organism>
<proteinExistence type="predicted"/>